<sequence>MSRALFERLLALYNGVRLLTEQYDPAADRQLGNFPQAFSHVGLVGAALTLAERPRAD</sequence>
<dbReference type="InterPro" id="IPR011613">
    <property type="entry name" value="GH15-like"/>
</dbReference>
<dbReference type="Gene3D" id="1.50.10.10">
    <property type="match status" value="1"/>
</dbReference>
<comment type="caution">
    <text evidence="2">The sequence shown here is derived from an EMBL/GenBank/DDBJ whole genome shotgun (WGS) entry which is preliminary data.</text>
</comment>
<feature type="domain" description="GH15-like" evidence="1">
    <location>
        <begin position="14"/>
        <end position="47"/>
    </location>
</feature>
<dbReference type="GO" id="GO:0005975">
    <property type="term" value="P:carbohydrate metabolic process"/>
    <property type="evidence" value="ECO:0007669"/>
    <property type="project" value="InterPro"/>
</dbReference>
<dbReference type="AlphaFoldDB" id="A0A4D4KTF6"/>
<reference evidence="2 3" key="1">
    <citation type="journal article" date="2020" name="Int. J. Syst. Evol. Microbiol.">
        <title>Reclassification of Streptomyces castelarensis and Streptomyces sporoclivatus as later heterotypic synonyms of Streptomyces antimycoticus.</title>
        <authorList>
            <person name="Komaki H."/>
            <person name="Tamura T."/>
        </authorList>
    </citation>
    <scope>NUCLEOTIDE SEQUENCE [LARGE SCALE GENOMIC DNA]</scope>
    <source>
        <strain evidence="2 3">NBRC 13459</strain>
    </source>
</reference>
<dbReference type="EMBL" id="BJHW01000001">
    <property type="protein sequence ID" value="GDY52611.1"/>
    <property type="molecule type" value="Genomic_DNA"/>
</dbReference>
<dbReference type="Pfam" id="PF00723">
    <property type="entry name" value="Glyco_hydro_15"/>
    <property type="match status" value="1"/>
</dbReference>
<evidence type="ECO:0000259" key="1">
    <source>
        <dbReference type="Pfam" id="PF00723"/>
    </source>
</evidence>
<dbReference type="InterPro" id="IPR008928">
    <property type="entry name" value="6-hairpin_glycosidase_sf"/>
</dbReference>
<accession>A0A4D4KTF6</accession>
<proteinExistence type="predicted"/>
<organism evidence="2 3">
    <name type="scientific">Streptomyces violaceusniger</name>
    <dbReference type="NCBI Taxonomy" id="68280"/>
    <lineage>
        <taxon>Bacteria</taxon>
        <taxon>Bacillati</taxon>
        <taxon>Actinomycetota</taxon>
        <taxon>Actinomycetes</taxon>
        <taxon>Kitasatosporales</taxon>
        <taxon>Streptomycetaceae</taxon>
        <taxon>Streptomyces</taxon>
        <taxon>Streptomyces violaceusniger group</taxon>
    </lineage>
</organism>
<dbReference type="Proteomes" id="UP000301309">
    <property type="component" value="Unassembled WGS sequence"/>
</dbReference>
<dbReference type="InterPro" id="IPR012341">
    <property type="entry name" value="6hp_glycosidase-like_sf"/>
</dbReference>
<evidence type="ECO:0000313" key="2">
    <source>
        <dbReference type="EMBL" id="GDY52611.1"/>
    </source>
</evidence>
<keyword evidence="3" id="KW-1185">Reference proteome</keyword>
<gene>
    <name evidence="2" type="ORF">SVIO_032340</name>
</gene>
<name>A0A4D4KTF6_STRVO</name>
<protein>
    <recommendedName>
        <fullName evidence="1">GH15-like domain-containing protein</fullName>
    </recommendedName>
</protein>
<dbReference type="SUPFAM" id="SSF48208">
    <property type="entry name" value="Six-hairpin glycosidases"/>
    <property type="match status" value="1"/>
</dbReference>
<dbReference type="RefSeq" id="WP_162001818.1">
    <property type="nucleotide sequence ID" value="NZ_BAAASO010000066.1"/>
</dbReference>
<evidence type="ECO:0000313" key="3">
    <source>
        <dbReference type="Proteomes" id="UP000301309"/>
    </source>
</evidence>